<gene>
    <name evidence="5" type="primary">lptB_1</name>
    <name evidence="5" type="ORF">DSM104329_00666</name>
</gene>
<keyword evidence="3 5" id="KW-0067">ATP-binding</keyword>
<dbReference type="GO" id="GO:0016887">
    <property type="term" value="F:ATP hydrolysis activity"/>
    <property type="evidence" value="ECO:0007669"/>
    <property type="project" value="InterPro"/>
</dbReference>
<protein>
    <submittedName>
        <fullName evidence="5">Lipopolysaccharide export system ATP-binding protein LptB</fullName>
        <ecNumber evidence="5">3.6.3.-</ecNumber>
    </submittedName>
</protein>
<evidence type="ECO:0000313" key="6">
    <source>
        <dbReference type="Proteomes" id="UP001162834"/>
    </source>
</evidence>
<dbReference type="Proteomes" id="UP001162834">
    <property type="component" value="Chromosome"/>
</dbReference>
<dbReference type="PANTHER" id="PTHR45772">
    <property type="entry name" value="CONSERVED COMPONENT OF ABC TRANSPORTER FOR NATURAL AMINO ACIDS-RELATED"/>
    <property type="match status" value="1"/>
</dbReference>
<dbReference type="InterPro" id="IPR003593">
    <property type="entry name" value="AAA+_ATPase"/>
</dbReference>
<dbReference type="Gene3D" id="3.40.50.300">
    <property type="entry name" value="P-loop containing nucleotide triphosphate hydrolases"/>
    <property type="match status" value="1"/>
</dbReference>
<dbReference type="InterPro" id="IPR003439">
    <property type="entry name" value="ABC_transporter-like_ATP-bd"/>
</dbReference>
<reference evidence="5" key="1">
    <citation type="journal article" date="2022" name="Int. J. Syst. Evol. Microbiol.">
        <title>Pseudomonas aegrilactucae sp. nov. and Pseudomonas morbosilactucae sp. nov., pathogens causing bacterial rot of lettuce in Japan.</title>
        <authorList>
            <person name="Sawada H."/>
            <person name="Fujikawa T."/>
            <person name="Satou M."/>
        </authorList>
    </citation>
    <scope>NUCLEOTIDE SEQUENCE</scope>
    <source>
        <strain evidence="5">0166_1</strain>
    </source>
</reference>
<dbReference type="EMBL" id="CP087164">
    <property type="protein sequence ID" value="UGS34290.1"/>
    <property type="molecule type" value="Genomic_DNA"/>
</dbReference>
<dbReference type="InterPro" id="IPR027417">
    <property type="entry name" value="P-loop_NTPase"/>
</dbReference>
<feature type="domain" description="ABC transporter" evidence="4">
    <location>
        <begin position="2"/>
        <end position="235"/>
    </location>
</feature>
<sequence>MITITDLVVRFGGVTPLDGVNVTFAPGTCGLIGPNGAGKTTFFNVLSGFVTPASGRIEAFGEDLLSMTHFRRARWGLRRTFQTEQAIEELTVANNVGMVLDHAHDGGHGSRSEEIVRAMDFVGLDVAPDVKVGTLGARQRRLVEVARAIVGKPRIVLLDEPAAGLPDEETEHLGRVIQSIPENTGALVILVDHDMSLVSACCENTSVLDFGKMIASGPTAKVLRDPHVMRAYLGTEDVDTADAGTSTEHGEVVR</sequence>
<evidence type="ECO:0000313" key="5">
    <source>
        <dbReference type="EMBL" id="UGS34290.1"/>
    </source>
</evidence>
<evidence type="ECO:0000256" key="1">
    <source>
        <dbReference type="ARBA" id="ARBA00022448"/>
    </source>
</evidence>
<dbReference type="AlphaFoldDB" id="A0A9E7BYA5"/>
<dbReference type="InterPro" id="IPR032823">
    <property type="entry name" value="BCA_ABC_TP_C"/>
</dbReference>
<dbReference type="RefSeq" id="WP_259313974.1">
    <property type="nucleotide sequence ID" value="NZ_CP087164.1"/>
</dbReference>
<dbReference type="PROSITE" id="PS50893">
    <property type="entry name" value="ABC_TRANSPORTER_2"/>
    <property type="match status" value="1"/>
</dbReference>
<keyword evidence="1" id="KW-0813">Transport</keyword>
<dbReference type="InterPro" id="IPR051120">
    <property type="entry name" value="ABC_AA/LPS_Transport"/>
</dbReference>
<proteinExistence type="predicted"/>
<accession>A0A9E7BYA5</accession>
<name>A0A9E7BYA5_9ACTN</name>
<dbReference type="GO" id="GO:0005886">
    <property type="term" value="C:plasma membrane"/>
    <property type="evidence" value="ECO:0007669"/>
    <property type="project" value="TreeGrafter"/>
</dbReference>
<dbReference type="GO" id="GO:0005524">
    <property type="term" value="F:ATP binding"/>
    <property type="evidence" value="ECO:0007669"/>
    <property type="project" value="UniProtKB-KW"/>
</dbReference>
<evidence type="ECO:0000259" key="4">
    <source>
        <dbReference type="PROSITE" id="PS50893"/>
    </source>
</evidence>
<dbReference type="Pfam" id="PF00005">
    <property type="entry name" value="ABC_tran"/>
    <property type="match status" value="1"/>
</dbReference>
<evidence type="ECO:0000256" key="3">
    <source>
        <dbReference type="ARBA" id="ARBA00022840"/>
    </source>
</evidence>
<keyword evidence="6" id="KW-1185">Reference proteome</keyword>
<dbReference type="SUPFAM" id="SSF52540">
    <property type="entry name" value="P-loop containing nucleoside triphosphate hydrolases"/>
    <property type="match status" value="1"/>
</dbReference>
<keyword evidence="2" id="KW-0547">Nucleotide-binding</keyword>
<keyword evidence="5" id="KW-0378">Hydrolase</keyword>
<dbReference type="EC" id="3.6.3.-" evidence="5"/>
<evidence type="ECO:0000256" key="2">
    <source>
        <dbReference type="ARBA" id="ARBA00022741"/>
    </source>
</evidence>
<dbReference type="Pfam" id="PF12399">
    <property type="entry name" value="BCA_ABC_TP_C"/>
    <property type="match status" value="1"/>
</dbReference>
<organism evidence="5 6">
    <name type="scientific">Capillimicrobium parvum</name>
    <dbReference type="NCBI Taxonomy" id="2884022"/>
    <lineage>
        <taxon>Bacteria</taxon>
        <taxon>Bacillati</taxon>
        <taxon>Actinomycetota</taxon>
        <taxon>Thermoleophilia</taxon>
        <taxon>Solirubrobacterales</taxon>
        <taxon>Capillimicrobiaceae</taxon>
        <taxon>Capillimicrobium</taxon>
    </lineage>
</organism>
<dbReference type="KEGG" id="sbae:DSM104329_00666"/>
<dbReference type="SMART" id="SM00382">
    <property type="entry name" value="AAA"/>
    <property type="match status" value="1"/>
</dbReference>